<organism evidence="1 2">
    <name type="scientific">Methyloceanibacter superfactus</name>
    <dbReference type="NCBI Taxonomy" id="1774969"/>
    <lineage>
        <taxon>Bacteria</taxon>
        <taxon>Pseudomonadati</taxon>
        <taxon>Pseudomonadota</taxon>
        <taxon>Alphaproteobacteria</taxon>
        <taxon>Hyphomicrobiales</taxon>
        <taxon>Hyphomicrobiaceae</taxon>
        <taxon>Methyloceanibacter</taxon>
    </lineage>
</organism>
<dbReference type="STRING" id="1774969.AUC69_04360"/>
<sequence length="188" mass="20365">MTEEKTVAGWGLGDTIPRAQLGWTSGAWSNTLYLTGWLPTGRYQRGFEPNTGKNRYGVNLGWGVTYTDPGTQIEIDSAVGVTFSTPNPATDYKNGDAFTWEGAVGKKFANGLQVGVAGYAYQQLTGDTGAGARLGPFKGRVFGLGPQLIYNTVLMQRPAVLNLHNYQEFGAVNRFEGNVTTFSATFKF</sequence>
<keyword evidence="2" id="KW-1185">Reference proteome</keyword>
<name>A0A1E3VIU1_9HYPH</name>
<reference evidence="1 2" key="1">
    <citation type="journal article" date="2016" name="Environ. Microbiol.">
        <title>New Methyloceanibacter diversity from North Sea sediments includes methanotroph containing solely the soluble methane monooxygenase.</title>
        <authorList>
            <person name="Vekeman B."/>
            <person name="Kerckhof F.M."/>
            <person name="Cremers G."/>
            <person name="de Vos P."/>
            <person name="Vandamme P."/>
            <person name="Boon N."/>
            <person name="Op den Camp H.J."/>
            <person name="Heylen K."/>
        </authorList>
    </citation>
    <scope>NUCLEOTIDE SEQUENCE [LARGE SCALE GENOMIC DNA]</scope>
    <source>
        <strain evidence="1 2">R-67175</strain>
    </source>
</reference>
<proteinExistence type="predicted"/>
<dbReference type="Proteomes" id="UP000094472">
    <property type="component" value="Unassembled WGS sequence"/>
</dbReference>
<dbReference type="Pfam" id="PF13557">
    <property type="entry name" value="Phenol_MetA_deg"/>
    <property type="match status" value="1"/>
</dbReference>
<evidence type="ECO:0000313" key="1">
    <source>
        <dbReference type="EMBL" id="ODR93439.1"/>
    </source>
</evidence>
<protein>
    <submittedName>
        <fullName evidence="1">Uncharacterized protein</fullName>
    </submittedName>
</protein>
<evidence type="ECO:0000313" key="2">
    <source>
        <dbReference type="Proteomes" id="UP000094472"/>
    </source>
</evidence>
<dbReference type="EMBL" id="LPWF01000038">
    <property type="protein sequence ID" value="ODR93439.1"/>
    <property type="molecule type" value="Genomic_DNA"/>
</dbReference>
<gene>
    <name evidence="1" type="ORF">AUC69_04360</name>
</gene>
<accession>A0A1E3VIU1</accession>
<comment type="caution">
    <text evidence="1">The sequence shown here is derived from an EMBL/GenBank/DDBJ whole genome shotgun (WGS) entry which is preliminary data.</text>
</comment>
<dbReference type="InterPro" id="IPR025737">
    <property type="entry name" value="FApF"/>
</dbReference>
<dbReference type="AlphaFoldDB" id="A0A1E3VIU1"/>